<dbReference type="SUPFAM" id="SSF51735">
    <property type="entry name" value="NAD(P)-binding Rossmann-fold domains"/>
    <property type="match status" value="1"/>
</dbReference>
<dbReference type="STRING" id="1802389.A3C17_04240"/>
<evidence type="ECO:0000256" key="1">
    <source>
        <dbReference type="ARBA" id="ARBA00001911"/>
    </source>
</evidence>
<dbReference type="PANTHER" id="PTHR43078">
    <property type="entry name" value="UDP-GLUCURONIC ACID DECARBOXYLASE-RELATED"/>
    <property type="match status" value="1"/>
</dbReference>
<evidence type="ECO:0000256" key="7">
    <source>
        <dbReference type="ARBA" id="ARBA00023027"/>
    </source>
</evidence>
<dbReference type="InterPro" id="IPR001509">
    <property type="entry name" value="Epimerase_deHydtase"/>
</dbReference>
<name>A0A1F7TXV8_9BACT</name>
<dbReference type="GO" id="GO:0005737">
    <property type="term" value="C:cytoplasm"/>
    <property type="evidence" value="ECO:0007669"/>
    <property type="project" value="TreeGrafter"/>
</dbReference>
<dbReference type="InterPro" id="IPR044516">
    <property type="entry name" value="UXS-like"/>
</dbReference>
<organism evidence="14 15">
    <name type="scientific">Candidatus Uhrbacteria bacterium RIFCSPHIGHO2_02_FULL_53_13</name>
    <dbReference type="NCBI Taxonomy" id="1802389"/>
    <lineage>
        <taxon>Bacteria</taxon>
        <taxon>Candidatus Uhriibacteriota</taxon>
    </lineage>
</organism>
<comment type="cofactor">
    <cofactor evidence="1">
        <name>NAD(+)</name>
        <dbReference type="ChEBI" id="CHEBI:57540"/>
    </cofactor>
</comment>
<evidence type="ECO:0000256" key="4">
    <source>
        <dbReference type="ARBA" id="ARBA00022793"/>
    </source>
</evidence>
<evidence type="ECO:0000256" key="8">
    <source>
        <dbReference type="ARBA" id="ARBA00023034"/>
    </source>
</evidence>
<feature type="domain" description="NAD-dependent epimerase/dehydratase" evidence="13">
    <location>
        <begin position="12"/>
        <end position="262"/>
    </location>
</feature>
<dbReference type="GO" id="GO:0042732">
    <property type="term" value="P:D-xylose metabolic process"/>
    <property type="evidence" value="ECO:0007669"/>
    <property type="project" value="InterPro"/>
</dbReference>
<keyword evidence="3" id="KW-0812">Transmembrane</keyword>
<keyword evidence="6" id="KW-1133">Transmembrane helix</keyword>
<sequence length="343" mass="38624">MPTKPIFDKKNVLVTGGAGFIGSHICDTLIRGGARVICIDNFVSSQERNIDFLLKHPDFQFIRGDVSERFDLESYPELEAFKIPFQGIQEIYHLACPTAIKKFDAHRIDTLHANGRGTLNVLEVAEKYEARVVMASSSVVYGGRTPDRLFFDEDDEGIVDHTTPRAVYDEGKRFMETCGFAYRQARNVDVRIARIFRTYGPRMPLFDGHLIPDFIMNALDGKPLIIYGDEHFKTSLCYVGDIVDGMMRLMNARENPGPVNIGSDVDVRMVDVANMISHLTESKSEVVFEPPLAFLTELGLPRIARARETLGWLPLVRLEDGLKHTIDDVRANRILLNHLSPSA</sequence>
<evidence type="ECO:0000313" key="14">
    <source>
        <dbReference type="EMBL" id="OGL70374.1"/>
    </source>
</evidence>
<keyword evidence="11" id="KW-0456">Lyase</keyword>
<evidence type="ECO:0000256" key="3">
    <source>
        <dbReference type="ARBA" id="ARBA00022692"/>
    </source>
</evidence>
<evidence type="ECO:0000256" key="12">
    <source>
        <dbReference type="ARBA" id="ARBA00037859"/>
    </source>
</evidence>
<dbReference type="GO" id="GO:0070403">
    <property type="term" value="F:NAD+ binding"/>
    <property type="evidence" value="ECO:0007669"/>
    <property type="project" value="InterPro"/>
</dbReference>
<dbReference type="FunFam" id="3.40.50.720:FF:000065">
    <property type="entry name" value="UDP-glucuronic acid decarboxylase 1"/>
    <property type="match status" value="1"/>
</dbReference>
<dbReference type="Pfam" id="PF01370">
    <property type="entry name" value="Epimerase"/>
    <property type="match status" value="1"/>
</dbReference>
<evidence type="ECO:0000259" key="13">
    <source>
        <dbReference type="Pfam" id="PF01370"/>
    </source>
</evidence>
<dbReference type="GO" id="GO:0048040">
    <property type="term" value="F:UDP-glucuronate decarboxylase activity"/>
    <property type="evidence" value="ECO:0007669"/>
    <property type="project" value="TreeGrafter"/>
</dbReference>
<keyword evidence="4" id="KW-0210">Decarboxylase</keyword>
<keyword evidence="7" id="KW-0520">NAD</keyword>
<keyword evidence="9" id="KW-0472">Membrane</keyword>
<dbReference type="PANTHER" id="PTHR43078:SF6">
    <property type="entry name" value="UDP-GLUCURONIC ACID DECARBOXYLASE 1"/>
    <property type="match status" value="1"/>
</dbReference>
<comment type="subcellular location">
    <subcellularLocation>
        <location evidence="2">Golgi apparatus membrane</location>
        <topology evidence="2">Single-pass type II membrane protein</topology>
    </subcellularLocation>
    <subcellularLocation>
        <location evidence="12">Golgi apparatus</location>
        <location evidence="12">Golgi stack membrane</location>
    </subcellularLocation>
</comment>
<evidence type="ECO:0000313" key="15">
    <source>
        <dbReference type="Proteomes" id="UP000177097"/>
    </source>
</evidence>
<dbReference type="AlphaFoldDB" id="A0A1F7TXV8"/>
<evidence type="ECO:0000256" key="11">
    <source>
        <dbReference type="ARBA" id="ARBA00023239"/>
    </source>
</evidence>
<proteinExistence type="predicted"/>
<comment type="caution">
    <text evidence="14">The sequence shown here is derived from an EMBL/GenBank/DDBJ whole genome shotgun (WGS) entry which is preliminary data.</text>
</comment>
<dbReference type="Gene3D" id="3.40.50.720">
    <property type="entry name" value="NAD(P)-binding Rossmann-like Domain"/>
    <property type="match status" value="1"/>
</dbReference>
<keyword evidence="5" id="KW-0735">Signal-anchor</keyword>
<dbReference type="EMBL" id="MGDX01000031">
    <property type="protein sequence ID" value="OGL70374.1"/>
    <property type="molecule type" value="Genomic_DNA"/>
</dbReference>
<keyword evidence="10" id="KW-0325">Glycoprotein</keyword>
<evidence type="ECO:0000256" key="5">
    <source>
        <dbReference type="ARBA" id="ARBA00022968"/>
    </source>
</evidence>
<evidence type="ECO:0000256" key="10">
    <source>
        <dbReference type="ARBA" id="ARBA00023180"/>
    </source>
</evidence>
<gene>
    <name evidence="14" type="ORF">A3C17_04240</name>
</gene>
<keyword evidence="8" id="KW-0333">Golgi apparatus</keyword>
<reference evidence="14 15" key="1">
    <citation type="journal article" date="2016" name="Nat. Commun.">
        <title>Thousands of microbial genomes shed light on interconnected biogeochemical processes in an aquifer system.</title>
        <authorList>
            <person name="Anantharaman K."/>
            <person name="Brown C.T."/>
            <person name="Hug L.A."/>
            <person name="Sharon I."/>
            <person name="Castelle C.J."/>
            <person name="Probst A.J."/>
            <person name="Thomas B.C."/>
            <person name="Singh A."/>
            <person name="Wilkins M.J."/>
            <person name="Karaoz U."/>
            <person name="Brodie E.L."/>
            <person name="Williams K.H."/>
            <person name="Hubbard S.S."/>
            <person name="Banfield J.F."/>
        </authorList>
    </citation>
    <scope>NUCLEOTIDE SEQUENCE [LARGE SCALE GENOMIC DNA]</scope>
</reference>
<evidence type="ECO:0000256" key="9">
    <source>
        <dbReference type="ARBA" id="ARBA00023136"/>
    </source>
</evidence>
<protein>
    <recommendedName>
        <fullName evidence="13">NAD-dependent epimerase/dehydratase domain-containing protein</fullName>
    </recommendedName>
</protein>
<accession>A0A1F7TXV8</accession>
<dbReference type="InterPro" id="IPR036291">
    <property type="entry name" value="NAD(P)-bd_dom_sf"/>
</dbReference>
<dbReference type="Proteomes" id="UP000177097">
    <property type="component" value="Unassembled WGS sequence"/>
</dbReference>
<evidence type="ECO:0000256" key="2">
    <source>
        <dbReference type="ARBA" id="ARBA00004323"/>
    </source>
</evidence>
<evidence type="ECO:0000256" key="6">
    <source>
        <dbReference type="ARBA" id="ARBA00022989"/>
    </source>
</evidence>